<evidence type="ECO:0000256" key="1">
    <source>
        <dbReference type="ARBA" id="ARBA00022553"/>
    </source>
</evidence>
<sequence>MKSVLLIDDSKFSCKREGEMIQNFHSGVDVTLAYLPSDAIRLIRDEGKIFDLIFLDFNMPEMNGLQLLDELKDHVDLAKVILLTATSAFATKSQTLPEGVRLIQKPLSIEKLEATLGKDELQEQAS</sequence>
<dbReference type="PANTHER" id="PTHR44591:SF3">
    <property type="entry name" value="RESPONSE REGULATORY DOMAIN-CONTAINING PROTEIN"/>
    <property type="match status" value="1"/>
</dbReference>
<evidence type="ECO:0000259" key="3">
    <source>
        <dbReference type="PROSITE" id="PS50110"/>
    </source>
</evidence>
<dbReference type="PROSITE" id="PS50110">
    <property type="entry name" value="RESPONSE_REGULATORY"/>
    <property type="match status" value="1"/>
</dbReference>
<dbReference type="AlphaFoldDB" id="A0A1Y6BCT8"/>
<reference evidence="5" key="1">
    <citation type="submission" date="2017-04" db="EMBL/GenBank/DDBJ databases">
        <authorList>
            <person name="Varghese N."/>
            <person name="Submissions S."/>
        </authorList>
    </citation>
    <scope>NUCLEOTIDE SEQUENCE [LARGE SCALE GENOMIC DNA]</scope>
    <source>
        <strain evidence="5">RKEM611</strain>
    </source>
</reference>
<dbReference type="InterPro" id="IPR001789">
    <property type="entry name" value="Sig_transdc_resp-reg_receiver"/>
</dbReference>
<proteinExistence type="predicted"/>
<feature type="modified residue" description="4-aspartylphosphate" evidence="2">
    <location>
        <position position="56"/>
    </location>
</feature>
<dbReference type="Gene3D" id="3.40.50.2300">
    <property type="match status" value="1"/>
</dbReference>
<evidence type="ECO:0000256" key="2">
    <source>
        <dbReference type="PROSITE-ProRule" id="PRU00169"/>
    </source>
</evidence>
<dbReference type="SMART" id="SM00448">
    <property type="entry name" value="REC"/>
    <property type="match status" value="1"/>
</dbReference>
<feature type="domain" description="Response regulatory" evidence="3">
    <location>
        <begin position="3"/>
        <end position="120"/>
    </location>
</feature>
<evidence type="ECO:0000313" key="5">
    <source>
        <dbReference type="Proteomes" id="UP000192907"/>
    </source>
</evidence>
<dbReference type="OrthoDB" id="7569831at2"/>
<accession>A0A1Y6BCT8</accession>
<dbReference type="GO" id="GO:0000160">
    <property type="term" value="P:phosphorelay signal transduction system"/>
    <property type="evidence" value="ECO:0007669"/>
    <property type="project" value="InterPro"/>
</dbReference>
<gene>
    <name evidence="4" type="ORF">SAMN06296036_10421</name>
</gene>
<dbReference type="InterPro" id="IPR011006">
    <property type="entry name" value="CheY-like_superfamily"/>
</dbReference>
<name>A0A1Y6BCT8_9BACT</name>
<dbReference type="SUPFAM" id="SSF52172">
    <property type="entry name" value="CheY-like"/>
    <property type="match status" value="1"/>
</dbReference>
<dbReference type="Pfam" id="PF00072">
    <property type="entry name" value="Response_reg"/>
    <property type="match status" value="1"/>
</dbReference>
<keyword evidence="5" id="KW-1185">Reference proteome</keyword>
<dbReference type="EMBL" id="FWZT01000004">
    <property type="protein sequence ID" value="SMF04845.1"/>
    <property type="molecule type" value="Genomic_DNA"/>
</dbReference>
<dbReference type="InterPro" id="IPR050595">
    <property type="entry name" value="Bact_response_regulator"/>
</dbReference>
<protein>
    <submittedName>
        <fullName evidence="4">Response regulator receiver domain-containing protein</fullName>
    </submittedName>
</protein>
<evidence type="ECO:0000313" key="4">
    <source>
        <dbReference type="EMBL" id="SMF04845.1"/>
    </source>
</evidence>
<keyword evidence="1 2" id="KW-0597">Phosphoprotein</keyword>
<dbReference type="STRING" id="1513793.SAMN06296036_10421"/>
<dbReference type="PANTHER" id="PTHR44591">
    <property type="entry name" value="STRESS RESPONSE REGULATOR PROTEIN 1"/>
    <property type="match status" value="1"/>
</dbReference>
<organism evidence="4 5">
    <name type="scientific">Pseudobacteriovorax antillogorgiicola</name>
    <dbReference type="NCBI Taxonomy" id="1513793"/>
    <lineage>
        <taxon>Bacteria</taxon>
        <taxon>Pseudomonadati</taxon>
        <taxon>Bdellovibrionota</taxon>
        <taxon>Oligoflexia</taxon>
        <taxon>Oligoflexales</taxon>
        <taxon>Pseudobacteriovoracaceae</taxon>
        <taxon>Pseudobacteriovorax</taxon>
    </lineage>
</organism>
<dbReference type="Proteomes" id="UP000192907">
    <property type="component" value="Unassembled WGS sequence"/>
</dbReference>
<dbReference type="RefSeq" id="WP_132317021.1">
    <property type="nucleotide sequence ID" value="NZ_FWZT01000004.1"/>
</dbReference>